<keyword evidence="9" id="KW-1185">Reference proteome</keyword>
<evidence type="ECO:0000256" key="6">
    <source>
        <dbReference type="SAM" id="MobiDB-lite"/>
    </source>
</evidence>
<accession>A0AA36IF64</accession>
<reference evidence="8" key="1">
    <citation type="submission" date="2023-08" db="EMBL/GenBank/DDBJ databases">
        <authorList>
            <person name="Chen Y."/>
            <person name="Shah S."/>
            <person name="Dougan E. K."/>
            <person name="Thang M."/>
            <person name="Chan C."/>
        </authorList>
    </citation>
    <scope>NUCLEOTIDE SEQUENCE</scope>
</reference>
<dbReference type="PROSITE" id="PS51285">
    <property type="entry name" value="AGC_KINASE_CTER"/>
    <property type="match status" value="1"/>
</dbReference>
<keyword evidence="2" id="KW-0808">Transferase</keyword>
<evidence type="ECO:0000256" key="5">
    <source>
        <dbReference type="ARBA" id="ARBA00022840"/>
    </source>
</evidence>
<dbReference type="EMBL" id="CAUJNA010001380">
    <property type="protein sequence ID" value="CAJ1386511.1"/>
    <property type="molecule type" value="Genomic_DNA"/>
</dbReference>
<evidence type="ECO:0000313" key="9">
    <source>
        <dbReference type="Proteomes" id="UP001178507"/>
    </source>
</evidence>
<dbReference type="GO" id="GO:0004674">
    <property type="term" value="F:protein serine/threonine kinase activity"/>
    <property type="evidence" value="ECO:0007669"/>
    <property type="project" value="UniProtKB-KW"/>
</dbReference>
<evidence type="ECO:0000259" key="7">
    <source>
        <dbReference type="PROSITE" id="PS51285"/>
    </source>
</evidence>
<protein>
    <recommendedName>
        <fullName evidence="7">AGC-kinase C-terminal domain-containing protein</fullName>
    </recommendedName>
</protein>
<keyword evidence="1" id="KW-0723">Serine/threonine-protein kinase</keyword>
<evidence type="ECO:0000256" key="2">
    <source>
        <dbReference type="ARBA" id="ARBA00022679"/>
    </source>
</evidence>
<evidence type="ECO:0000313" key="8">
    <source>
        <dbReference type="EMBL" id="CAJ1386511.1"/>
    </source>
</evidence>
<sequence>GFWKQFVLDLCQVEPNSRLPMRRGGVSKLEKHAWFQQDCPGCSHHFSWSSLDMRELAAPFVPRVRRSSAEKGWVLSEDPPSSKNDWAADFEDLDGPSPENFNF</sequence>
<dbReference type="GO" id="GO:0005524">
    <property type="term" value="F:ATP binding"/>
    <property type="evidence" value="ECO:0007669"/>
    <property type="project" value="UniProtKB-KW"/>
</dbReference>
<evidence type="ECO:0000256" key="1">
    <source>
        <dbReference type="ARBA" id="ARBA00022527"/>
    </source>
</evidence>
<feature type="region of interest" description="Disordered" evidence="6">
    <location>
        <begin position="72"/>
        <end position="103"/>
    </location>
</feature>
<gene>
    <name evidence="8" type="ORF">EVOR1521_LOCUS12829</name>
</gene>
<feature type="non-terminal residue" evidence="8">
    <location>
        <position position="1"/>
    </location>
</feature>
<keyword evidence="3" id="KW-0547">Nucleotide-binding</keyword>
<feature type="domain" description="AGC-kinase C-terminal" evidence="7">
    <location>
        <begin position="44"/>
        <end position="103"/>
    </location>
</feature>
<evidence type="ECO:0000256" key="3">
    <source>
        <dbReference type="ARBA" id="ARBA00022741"/>
    </source>
</evidence>
<organism evidence="8 9">
    <name type="scientific">Effrenium voratum</name>
    <dbReference type="NCBI Taxonomy" id="2562239"/>
    <lineage>
        <taxon>Eukaryota</taxon>
        <taxon>Sar</taxon>
        <taxon>Alveolata</taxon>
        <taxon>Dinophyceae</taxon>
        <taxon>Suessiales</taxon>
        <taxon>Symbiodiniaceae</taxon>
        <taxon>Effrenium</taxon>
    </lineage>
</organism>
<name>A0AA36IF64_9DINO</name>
<dbReference type="Gene3D" id="1.10.510.10">
    <property type="entry name" value="Transferase(Phosphotransferase) domain 1"/>
    <property type="match status" value="1"/>
</dbReference>
<dbReference type="InterPro" id="IPR000961">
    <property type="entry name" value="AGC-kinase_C"/>
</dbReference>
<dbReference type="AlphaFoldDB" id="A0AA36IF64"/>
<evidence type="ECO:0000256" key="4">
    <source>
        <dbReference type="ARBA" id="ARBA00022777"/>
    </source>
</evidence>
<dbReference type="Proteomes" id="UP001178507">
    <property type="component" value="Unassembled WGS sequence"/>
</dbReference>
<keyword evidence="5" id="KW-0067">ATP-binding</keyword>
<proteinExistence type="predicted"/>
<comment type="caution">
    <text evidence="8">The sequence shown here is derived from an EMBL/GenBank/DDBJ whole genome shotgun (WGS) entry which is preliminary data.</text>
</comment>
<keyword evidence="4" id="KW-0418">Kinase</keyword>